<dbReference type="OrthoDB" id="9811701at2"/>
<evidence type="ECO:0000256" key="5">
    <source>
        <dbReference type="SAM" id="Phobius"/>
    </source>
</evidence>
<feature type="transmembrane region" description="Helical" evidence="5">
    <location>
        <begin position="32"/>
        <end position="50"/>
    </location>
</feature>
<dbReference type="Proteomes" id="UP000003280">
    <property type="component" value="Unassembled WGS sequence"/>
</dbReference>
<dbReference type="STRING" id="862517.HMPREF9225_0261"/>
<feature type="transmembrane region" description="Helical" evidence="5">
    <location>
        <begin position="62"/>
        <end position="81"/>
    </location>
</feature>
<evidence type="ECO:0000313" key="7">
    <source>
        <dbReference type="Proteomes" id="UP000003280"/>
    </source>
</evidence>
<feature type="transmembrane region" description="Helical" evidence="5">
    <location>
        <begin position="201"/>
        <end position="224"/>
    </location>
</feature>
<keyword evidence="4 5" id="KW-0472">Membrane</keyword>
<dbReference type="GO" id="GO:0016020">
    <property type="term" value="C:membrane"/>
    <property type="evidence" value="ECO:0007669"/>
    <property type="project" value="UniProtKB-SubCell"/>
</dbReference>
<evidence type="ECO:0000313" key="6">
    <source>
        <dbReference type="EMBL" id="EFM26105.1"/>
    </source>
</evidence>
<dbReference type="RefSeq" id="WP_008901097.1">
    <property type="nucleotide sequence ID" value="NZ_GL397071.1"/>
</dbReference>
<dbReference type="InterPro" id="IPR007300">
    <property type="entry name" value="CidB/LrgB"/>
</dbReference>
<feature type="transmembrane region" description="Helical" evidence="5">
    <location>
        <begin position="6"/>
        <end position="25"/>
    </location>
</feature>
<dbReference type="AlphaFoldDB" id="E0NJC2"/>
<evidence type="ECO:0000256" key="4">
    <source>
        <dbReference type="ARBA" id="ARBA00023136"/>
    </source>
</evidence>
<comment type="subcellular location">
    <subcellularLocation>
        <location evidence="1">Membrane</location>
        <topology evidence="1">Multi-pass membrane protein</topology>
    </subcellularLocation>
</comment>
<evidence type="ECO:0000256" key="1">
    <source>
        <dbReference type="ARBA" id="ARBA00004141"/>
    </source>
</evidence>
<gene>
    <name evidence="6" type="ORF">HMPREF9225_0261</name>
</gene>
<dbReference type="Pfam" id="PF04172">
    <property type="entry name" value="LrgB"/>
    <property type="match status" value="1"/>
</dbReference>
<keyword evidence="3 5" id="KW-1133">Transmembrane helix</keyword>
<comment type="caution">
    <text evidence="6">The sequence shown here is derived from an EMBL/GenBank/DDBJ whole genome shotgun (WGS) entry which is preliminary data.</text>
</comment>
<dbReference type="PANTHER" id="PTHR30249:SF0">
    <property type="entry name" value="PLASTIDAL GLYCOLATE_GLYCERATE TRANSLOCATOR 1, CHLOROPLASTIC"/>
    <property type="match status" value="1"/>
</dbReference>
<keyword evidence="7" id="KW-1185">Reference proteome</keyword>
<feature type="transmembrane region" description="Helical" evidence="5">
    <location>
        <begin position="142"/>
        <end position="162"/>
    </location>
</feature>
<protein>
    <submittedName>
        <fullName evidence="6">Putative TIGR00659 family protein</fullName>
    </submittedName>
</protein>
<feature type="transmembrane region" description="Helical" evidence="5">
    <location>
        <begin position="93"/>
        <end position="112"/>
    </location>
</feature>
<evidence type="ECO:0000256" key="2">
    <source>
        <dbReference type="ARBA" id="ARBA00022692"/>
    </source>
</evidence>
<accession>E0NJC2</accession>
<keyword evidence="2 5" id="KW-0812">Transmembrane</keyword>
<proteinExistence type="predicted"/>
<sequence>MKFISTEIFGFTITICIFFVVTRSLKNVKFPLLNPLLISAILIMAINHVLKIPYEQYNAGGSILTFFIAPATVALGLPLYRKRDLLKKYKFEILISIIVGTCVGLGSVYGLSKLFGLNRETFLSLLPKQTTTAIGSEVSLQIGGIVPLTIASIVVAGITGVMTKELIHKGLKIETDEAMGLALGTGSHVFGTNKAMEHSEVAGAMASLATCLCGLLTAIILSIIY</sequence>
<dbReference type="HOGENOM" id="CLU_082099_1_0_9"/>
<dbReference type="EMBL" id="AEEH01000016">
    <property type="protein sequence ID" value="EFM26105.1"/>
    <property type="molecule type" value="Genomic_DNA"/>
</dbReference>
<organism evidence="6 7">
    <name type="scientific">Peptoniphilus duerdenii ATCC BAA-1640</name>
    <dbReference type="NCBI Taxonomy" id="862517"/>
    <lineage>
        <taxon>Bacteria</taxon>
        <taxon>Bacillati</taxon>
        <taxon>Bacillota</taxon>
        <taxon>Tissierellia</taxon>
        <taxon>Tissierellales</taxon>
        <taxon>Peptoniphilaceae</taxon>
        <taxon>Peptoniphilus</taxon>
    </lineage>
</organism>
<evidence type="ECO:0000256" key="3">
    <source>
        <dbReference type="ARBA" id="ARBA00022989"/>
    </source>
</evidence>
<dbReference type="PANTHER" id="PTHR30249">
    <property type="entry name" value="PUTATIVE SEROTONIN TRANSPORTER"/>
    <property type="match status" value="1"/>
</dbReference>
<name>E0NJC2_9FIRM</name>
<dbReference type="eggNOG" id="COG1346">
    <property type="taxonomic scope" value="Bacteria"/>
</dbReference>
<reference evidence="6 7" key="1">
    <citation type="submission" date="2010-07" db="EMBL/GenBank/DDBJ databases">
        <authorList>
            <person name="Muzny D."/>
            <person name="Qin X."/>
            <person name="Deng J."/>
            <person name="Jiang H."/>
            <person name="Liu Y."/>
            <person name="Qu J."/>
            <person name="Song X.-Z."/>
            <person name="Zhang L."/>
            <person name="Thornton R."/>
            <person name="Coyle M."/>
            <person name="Francisco L."/>
            <person name="Jackson L."/>
            <person name="Javaid M."/>
            <person name="Korchina V."/>
            <person name="Kovar C."/>
            <person name="Mata R."/>
            <person name="Mathew T."/>
            <person name="Ngo R."/>
            <person name="Nguyen L."/>
            <person name="Nguyen N."/>
            <person name="Okwuonu G."/>
            <person name="Ongeri F."/>
            <person name="Pham C."/>
            <person name="Simmons D."/>
            <person name="Wilczek-Boney K."/>
            <person name="Hale W."/>
            <person name="Jakkamsetti A."/>
            <person name="Pham P."/>
            <person name="Ruth R."/>
            <person name="San Lucas F."/>
            <person name="Warren J."/>
            <person name="Zhang J."/>
            <person name="Zhao Z."/>
            <person name="Zhou C."/>
            <person name="Zhu D."/>
            <person name="Lee S."/>
            <person name="Bess C."/>
            <person name="Blankenburg K."/>
            <person name="Forbes L."/>
            <person name="Fu Q."/>
            <person name="Gubbala S."/>
            <person name="Hirani K."/>
            <person name="Jayaseelan J.C."/>
            <person name="Lara F."/>
            <person name="Munidasa M."/>
            <person name="Palculict T."/>
            <person name="Patil S."/>
            <person name="Pu L.-L."/>
            <person name="Saada N."/>
            <person name="Tang L."/>
            <person name="Weissenberger G."/>
            <person name="Zhu Y."/>
            <person name="Hemphill L."/>
            <person name="Shang Y."/>
            <person name="Youmans B."/>
            <person name="Ayvaz T."/>
            <person name="Ross M."/>
            <person name="Santibanez J."/>
            <person name="Aqrawi P."/>
            <person name="Gross S."/>
            <person name="Joshi V."/>
            <person name="Fowler G."/>
            <person name="Nazareth L."/>
            <person name="Reid J."/>
            <person name="Worley K."/>
            <person name="Petrosino J."/>
            <person name="Highlander S."/>
            <person name="Gibbs R."/>
        </authorList>
    </citation>
    <scope>NUCLEOTIDE SEQUENCE [LARGE SCALE GENOMIC DNA]</scope>
    <source>
        <strain evidence="6 7">ATCC BAA-1640</strain>
    </source>
</reference>